<evidence type="ECO:0000313" key="2">
    <source>
        <dbReference type="EMBL" id="SFS40915.1"/>
    </source>
</evidence>
<dbReference type="RefSeq" id="WP_038268437.1">
    <property type="nucleotide sequence ID" value="NZ_FPAG01000001.1"/>
</dbReference>
<evidence type="ECO:0000259" key="1">
    <source>
        <dbReference type="Pfam" id="PF00903"/>
    </source>
</evidence>
<dbReference type="SUPFAM" id="SSF54593">
    <property type="entry name" value="Glyoxalase/Bleomycin resistance protein/Dihydroxybiphenyl dioxygenase"/>
    <property type="match status" value="1"/>
</dbReference>
<dbReference type="Pfam" id="PF00903">
    <property type="entry name" value="Glyoxalase"/>
    <property type="match status" value="1"/>
</dbReference>
<dbReference type="Gene3D" id="3.30.720.120">
    <property type="match status" value="1"/>
</dbReference>
<dbReference type="OrthoDB" id="9795306at2"/>
<dbReference type="EMBL" id="FPAG01000001">
    <property type="protein sequence ID" value="SFS40915.1"/>
    <property type="molecule type" value="Genomic_DNA"/>
</dbReference>
<name>A0A1I6PLH7_9FLAO</name>
<gene>
    <name evidence="2" type="ORF">SAMN04487906_0361</name>
</gene>
<sequence>MKRTKITVGHQQMMPFLMLKDIDMFIDFTRKIFNAEERVRRLDRHKRVEYSELRVGDTTVMITQAVKGDVSSKSAFYIYVNDADAIFYKALDNGAVPLMFPMNEDDETRSAGFEDPMGCVWWITTLN</sequence>
<feature type="domain" description="Glyoxalase/fosfomycin resistance/dioxygenase" evidence="1">
    <location>
        <begin position="17"/>
        <end position="123"/>
    </location>
</feature>
<dbReference type="InterPro" id="IPR004360">
    <property type="entry name" value="Glyas_Fos-R_dOase_dom"/>
</dbReference>
<accession>A0A1I6PLH7</accession>
<reference evidence="2 3" key="1">
    <citation type="submission" date="2016-10" db="EMBL/GenBank/DDBJ databases">
        <authorList>
            <person name="de Groot N.N."/>
        </authorList>
    </citation>
    <scope>NUCLEOTIDE SEQUENCE [LARGE SCALE GENOMIC DNA]</scope>
    <source>
        <strain evidence="2 3">CGMCC 1.6114</strain>
    </source>
</reference>
<dbReference type="Gene3D" id="3.30.720.110">
    <property type="match status" value="1"/>
</dbReference>
<proteinExistence type="predicted"/>
<protein>
    <submittedName>
        <fullName evidence="2">Uncharacterized conserved protein PhnB, glyoxalase superfamily</fullName>
    </submittedName>
</protein>
<dbReference type="Proteomes" id="UP000183209">
    <property type="component" value="Unassembled WGS sequence"/>
</dbReference>
<evidence type="ECO:0000313" key="3">
    <source>
        <dbReference type="Proteomes" id="UP000183209"/>
    </source>
</evidence>
<organism evidence="2 3">
    <name type="scientific">Zhouia amylolytica</name>
    <dbReference type="NCBI Taxonomy" id="376730"/>
    <lineage>
        <taxon>Bacteria</taxon>
        <taxon>Pseudomonadati</taxon>
        <taxon>Bacteroidota</taxon>
        <taxon>Flavobacteriia</taxon>
        <taxon>Flavobacteriales</taxon>
        <taxon>Flavobacteriaceae</taxon>
        <taxon>Zhouia</taxon>
    </lineage>
</organism>
<dbReference type="InterPro" id="IPR029068">
    <property type="entry name" value="Glyas_Bleomycin-R_OHBP_Dase"/>
</dbReference>
<dbReference type="AlphaFoldDB" id="A0A1I6PLH7"/>